<organism evidence="1 2">
    <name type="scientific">Kitasatospora atroaurantiaca</name>
    <dbReference type="NCBI Taxonomy" id="285545"/>
    <lineage>
        <taxon>Bacteria</taxon>
        <taxon>Bacillati</taxon>
        <taxon>Actinomycetota</taxon>
        <taxon>Actinomycetes</taxon>
        <taxon>Kitasatosporales</taxon>
        <taxon>Streptomycetaceae</taxon>
        <taxon>Kitasatospora</taxon>
    </lineage>
</organism>
<dbReference type="OrthoDB" id="4321656at2"/>
<dbReference type="RefSeq" id="WP_145788314.1">
    <property type="nucleotide sequence ID" value="NZ_BAAABR010000002.1"/>
</dbReference>
<proteinExistence type="predicted"/>
<evidence type="ECO:0000313" key="1">
    <source>
        <dbReference type="EMBL" id="TWE16299.1"/>
    </source>
</evidence>
<keyword evidence="2" id="KW-1185">Reference proteome</keyword>
<dbReference type="Proteomes" id="UP000318416">
    <property type="component" value="Unassembled WGS sequence"/>
</dbReference>
<name>A0A561EL63_9ACTN</name>
<comment type="caution">
    <text evidence="1">The sequence shown here is derived from an EMBL/GenBank/DDBJ whole genome shotgun (WGS) entry which is preliminary data.</text>
</comment>
<protein>
    <submittedName>
        <fullName evidence="1">Uncharacterized protein</fullName>
    </submittedName>
</protein>
<evidence type="ECO:0000313" key="2">
    <source>
        <dbReference type="Proteomes" id="UP000318416"/>
    </source>
</evidence>
<gene>
    <name evidence="1" type="ORF">FB465_1277</name>
</gene>
<dbReference type="AlphaFoldDB" id="A0A561EL63"/>
<dbReference type="EMBL" id="VIVR01000001">
    <property type="protein sequence ID" value="TWE16299.1"/>
    <property type="molecule type" value="Genomic_DNA"/>
</dbReference>
<accession>A0A561EL63</accession>
<reference evidence="1 2" key="1">
    <citation type="submission" date="2019-06" db="EMBL/GenBank/DDBJ databases">
        <title>Sequencing the genomes of 1000 actinobacteria strains.</title>
        <authorList>
            <person name="Klenk H.-P."/>
        </authorList>
    </citation>
    <scope>NUCLEOTIDE SEQUENCE [LARGE SCALE GENOMIC DNA]</scope>
    <source>
        <strain evidence="1 2">DSM 41649</strain>
    </source>
</reference>
<sequence>MHHDDAAPPPDRTTYLVTYTPAGSPGTREAEVTVVPGYSQESDIPRLLAARLTGDPDDAVRITIRSLRPL</sequence>